<gene>
    <name evidence="2" type="ORF">V6243_15105</name>
</gene>
<protein>
    <submittedName>
        <fullName evidence="2">Uncharacterized protein</fullName>
    </submittedName>
</protein>
<name>A0ABU9GJ31_COBMA</name>
<dbReference type="EMBL" id="JBAKAP010000019">
    <property type="protein sequence ID" value="MEL0618153.1"/>
    <property type="molecule type" value="Genomic_DNA"/>
</dbReference>
<keyword evidence="3" id="KW-1185">Reference proteome</keyword>
<evidence type="ECO:0000313" key="3">
    <source>
        <dbReference type="Proteomes" id="UP001378242"/>
    </source>
</evidence>
<evidence type="ECO:0000256" key="1">
    <source>
        <dbReference type="SAM" id="Phobius"/>
    </source>
</evidence>
<reference evidence="2 3" key="1">
    <citation type="submission" date="2024-02" db="EMBL/GenBank/DDBJ databases">
        <title>Bacteria isolated from the canopy kelp, Nereocystis luetkeana.</title>
        <authorList>
            <person name="Pfister C.A."/>
            <person name="Younker I.T."/>
            <person name="Light S.H."/>
        </authorList>
    </citation>
    <scope>NUCLEOTIDE SEQUENCE [LARGE SCALE GENOMIC DNA]</scope>
    <source>
        <strain evidence="2 3">TI.5.07</strain>
    </source>
</reference>
<keyword evidence="1" id="KW-0812">Transmembrane</keyword>
<comment type="caution">
    <text evidence="2">The sequence shown here is derived from an EMBL/GenBank/DDBJ whole genome shotgun (WGS) entry which is preliminary data.</text>
</comment>
<organism evidence="2 3">
    <name type="scientific">Cobetia marina</name>
    <name type="common">Deleya marina</name>
    <dbReference type="NCBI Taxonomy" id="28258"/>
    <lineage>
        <taxon>Bacteria</taxon>
        <taxon>Pseudomonadati</taxon>
        <taxon>Pseudomonadota</taxon>
        <taxon>Gammaproteobacteria</taxon>
        <taxon>Oceanospirillales</taxon>
        <taxon>Halomonadaceae</taxon>
        <taxon>Cobetia</taxon>
    </lineage>
</organism>
<feature type="transmembrane region" description="Helical" evidence="1">
    <location>
        <begin position="51"/>
        <end position="74"/>
    </location>
</feature>
<evidence type="ECO:0000313" key="2">
    <source>
        <dbReference type="EMBL" id="MEL0618153.1"/>
    </source>
</evidence>
<accession>A0ABU9GJ31</accession>
<proteinExistence type="predicted"/>
<keyword evidence="1" id="KW-1133">Transmembrane helix</keyword>
<dbReference type="RefSeq" id="WP_176493795.1">
    <property type="nucleotide sequence ID" value="NZ_CP173426.1"/>
</dbReference>
<keyword evidence="1" id="KW-0472">Membrane</keyword>
<dbReference type="Proteomes" id="UP001378242">
    <property type="component" value="Unassembled WGS sequence"/>
</dbReference>
<sequence>MSTQSSSRRVICQTWQYSRAISDDAESRDATDIIERFQQDPGPLALPHASAWQGVLIGTGQVVLCAMLIVLAVYSARTSMENATRGVTSVPAAIIDMSGGDPRARSMNAPVDSSQGGHLTRFEVRASQAAMPQVPQRLLSENTAPSLFM</sequence>